<dbReference type="EMBL" id="CP017755">
    <property type="protein sequence ID" value="AOZ11059.1"/>
    <property type="molecule type" value="Genomic_DNA"/>
</dbReference>
<name>A0ABN4U1B5_9BURK</name>
<keyword evidence="4" id="KW-0812">Transmembrane</keyword>
<keyword evidence="6" id="KW-1185">Reference proteome</keyword>
<protein>
    <submittedName>
        <fullName evidence="5">Multidrug transporter</fullName>
    </submittedName>
</protein>
<evidence type="ECO:0000313" key="6">
    <source>
        <dbReference type="Proteomes" id="UP000177515"/>
    </source>
</evidence>
<keyword evidence="4" id="KW-0472">Membrane</keyword>
<dbReference type="Proteomes" id="UP000177515">
    <property type="component" value="Chromosome 2"/>
</dbReference>
<evidence type="ECO:0000256" key="2">
    <source>
        <dbReference type="ARBA" id="ARBA00023054"/>
    </source>
</evidence>
<sequence length="430" mass="46530">MTALHGPTHEGQLADARRPLAARPLWRLLPRTAGYGFILFVVWAVLTVMFPNVFTRSSERAVVNSPVTLITSPVEGVVTGQLVPAGKPFQAGQGLMAVQNPNIDRSLLVELTGKKLDNQQRYDAAKAKLEGEQTQLAANTRDLQRYHAAAEQEHSANVRALQARLATAKAQVDQQEEVVNRNQSMQWAGAVSEAYTNASRYQLSVLNNARAAVKAELDNAVGNSEASKSKVFISATDGPVAALQQQHVLLSADIVQLQAQMQQLQDYSASVDKLIATEQSRLERLSNLEIRATDAGVIEDVLAAPGTRVAAGATLARASNCSQTRVVAVFPRSLSDDLLPGTRLRVHVDGVPFALPAAVADILPRASDGEQARYFVPFPPIEKNEIYVIAKLDKPLPATPRLATADAAQRCAMGRWAKVSLARSWLGMRL</sequence>
<dbReference type="InterPro" id="IPR050465">
    <property type="entry name" value="UPF0194_transport"/>
</dbReference>
<organism evidence="5 6">
    <name type="scientific">Cupriavidus malaysiensis</name>
    <dbReference type="NCBI Taxonomy" id="367825"/>
    <lineage>
        <taxon>Bacteria</taxon>
        <taxon>Pseudomonadati</taxon>
        <taxon>Pseudomonadota</taxon>
        <taxon>Betaproteobacteria</taxon>
        <taxon>Burkholderiales</taxon>
        <taxon>Burkholderiaceae</taxon>
        <taxon>Cupriavidus</taxon>
    </lineage>
</organism>
<dbReference type="PANTHER" id="PTHR32347">
    <property type="entry name" value="EFFLUX SYSTEM COMPONENT YKNX-RELATED"/>
    <property type="match status" value="1"/>
</dbReference>
<comment type="subcellular location">
    <subcellularLocation>
        <location evidence="1">Cell envelope</location>
    </subcellularLocation>
</comment>
<reference evidence="5 6" key="1">
    <citation type="submission" date="2016-10" db="EMBL/GenBank/DDBJ databases">
        <title>Complete genome sequences of three Cupriavidus strains isolated from various Malaysian environments.</title>
        <authorList>
            <person name="Abdullah A.A.-A."/>
            <person name="Shafie N.A.H."/>
            <person name="Lau N.S."/>
        </authorList>
    </citation>
    <scope>NUCLEOTIDE SEQUENCE [LARGE SCALE GENOMIC DNA]</scope>
    <source>
        <strain evidence="5 6">USMAA1020</strain>
    </source>
</reference>
<proteinExistence type="predicted"/>
<evidence type="ECO:0000256" key="3">
    <source>
        <dbReference type="SAM" id="Coils"/>
    </source>
</evidence>
<gene>
    <name evidence="5" type="ORF">BKK80_34095</name>
</gene>
<feature type="coiled-coil region" evidence="3">
    <location>
        <begin position="151"/>
        <end position="178"/>
    </location>
</feature>
<evidence type="ECO:0000256" key="4">
    <source>
        <dbReference type="SAM" id="Phobius"/>
    </source>
</evidence>
<dbReference type="RefSeq" id="WP_071073555.1">
    <property type="nucleotide sequence ID" value="NZ_CP017755.1"/>
</dbReference>
<dbReference type="PANTHER" id="PTHR32347:SF23">
    <property type="entry name" value="BLL5650 PROTEIN"/>
    <property type="match status" value="1"/>
</dbReference>
<keyword evidence="4" id="KW-1133">Transmembrane helix</keyword>
<keyword evidence="2 3" id="KW-0175">Coiled coil</keyword>
<accession>A0ABN4U1B5</accession>
<evidence type="ECO:0000256" key="1">
    <source>
        <dbReference type="ARBA" id="ARBA00004196"/>
    </source>
</evidence>
<evidence type="ECO:0000313" key="5">
    <source>
        <dbReference type="EMBL" id="AOZ11059.1"/>
    </source>
</evidence>
<feature type="transmembrane region" description="Helical" evidence="4">
    <location>
        <begin position="33"/>
        <end position="54"/>
    </location>
</feature>